<evidence type="ECO:0000256" key="1">
    <source>
        <dbReference type="SAM" id="MobiDB-lite"/>
    </source>
</evidence>
<feature type="compositionally biased region" description="Basic residues" evidence="1">
    <location>
        <begin position="68"/>
        <end position="77"/>
    </location>
</feature>
<accession>A0A8X6GNH3</accession>
<reference evidence="2" key="1">
    <citation type="submission" date="2020-07" db="EMBL/GenBank/DDBJ databases">
        <title>Multicomponent nature underlies the extraordinary mechanical properties of spider dragline silk.</title>
        <authorList>
            <person name="Kono N."/>
            <person name="Nakamura H."/>
            <person name="Mori M."/>
            <person name="Yoshida Y."/>
            <person name="Ohtoshi R."/>
            <person name="Malay A.D."/>
            <person name="Moran D.A.P."/>
            <person name="Tomita M."/>
            <person name="Numata K."/>
            <person name="Arakawa K."/>
        </authorList>
    </citation>
    <scope>NUCLEOTIDE SEQUENCE</scope>
</reference>
<dbReference type="GO" id="GO:0008017">
    <property type="term" value="F:microtubule binding"/>
    <property type="evidence" value="ECO:0007669"/>
    <property type="project" value="TreeGrafter"/>
</dbReference>
<organism evidence="2 3">
    <name type="scientific">Trichonephila clavata</name>
    <name type="common">Joro spider</name>
    <name type="synonym">Nephila clavata</name>
    <dbReference type="NCBI Taxonomy" id="2740835"/>
    <lineage>
        <taxon>Eukaryota</taxon>
        <taxon>Metazoa</taxon>
        <taxon>Ecdysozoa</taxon>
        <taxon>Arthropoda</taxon>
        <taxon>Chelicerata</taxon>
        <taxon>Arachnida</taxon>
        <taxon>Araneae</taxon>
        <taxon>Araneomorphae</taxon>
        <taxon>Entelegynae</taxon>
        <taxon>Araneoidea</taxon>
        <taxon>Nephilidae</taxon>
        <taxon>Trichonephila</taxon>
    </lineage>
</organism>
<feature type="region of interest" description="Disordered" evidence="1">
    <location>
        <begin position="50"/>
        <end position="78"/>
    </location>
</feature>
<dbReference type="GO" id="GO:0005881">
    <property type="term" value="C:cytoplasmic microtubule"/>
    <property type="evidence" value="ECO:0007669"/>
    <property type="project" value="TreeGrafter"/>
</dbReference>
<dbReference type="GO" id="GO:0007399">
    <property type="term" value="P:nervous system development"/>
    <property type="evidence" value="ECO:0007669"/>
    <property type="project" value="TreeGrafter"/>
</dbReference>
<dbReference type="EMBL" id="BMAO01016346">
    <property type="protein sequence ID" value="GFR07892.1"/>
    <property type="molecule type" value="Genomic_DNA"/>
</dbReference>
<dbReference type="OrthoDB" id="6425389at2759"/>
<name>A0A8X6GNH3_TRICU</name>
<dbReference type="GO" id="GO:0030877">
    <property type="term" value="C:beta-catenin destruction complex"/>
    <property type="evidence" value="ECO:0007669"/>
    <property type="project" value="TreeGrafter"/>
</dbReference>
<dbReference type="PANTHER" id="PTHR12607">
    <property type="entry name" value="ADENOMATOUS POLYPOSIS COLI PROTEIN FAMILY"/>
    <property type="match status" value="1"/>
</dbReference>
<dbReference type="GO" id="GO:0045295">
    <property type="term" value="F:gamma-catenin binding"/>
    <property type="evidence" value="ECO:0007669"/>
    <property type="project" value="TreeGrafter"/>
</dbReference>
<dbReference type="Proteomes" id="UP000887116">
    <property type="component" value="Unassembled WGS sequence"/>
</dbReference>
<protein>
    <submittedName>
        <fullName evidence="2">Uncharacterized protein</fullName>
    </submittedName>
</protein>
<dbReference type="AlphaFoldDB" id="A0A8X6GNH3"/>
<comment type="caution">
    <text evidence="2">The sequence shown here is derived from an EMBL/GenBank/DDBJ whole genome shotgun (WGS) entry which is preliminary data.</text>
</comment>
<sequence length="172" mass="19306">MLFPSTTKKRVIRIFLNTCSANGYRDNCPDGISDVEDDDDIVSECIKAGMPSSKSQTHESHYSAQTKNLRHRPHNQRKLTAAEDRAQYLRKDCYGNLQDDSMCIYRTEDTPILSPTASLSDLSTLSFADDKICQESFLNNSRNSDCSSESEDDELLLQCIRSGMPGAKRVIV</sequence>
<dbReference type="GO" id="GO:0016477">
    <property type="term" value="P:cell migration"/>
    <property type="evidence" value="ECO:0007669"/>
    <property type="project" value="TreeGrafter"/>
</dbReference>
<dbReference type="InterPro" id="IPR026818">
    <property type="entry name" value="Apc_fam"/>
</dbReference>
<dbReference type="GO" id="GO:0008013">
    <property type="term" value="F:beta-catenin binding"/>
    <property type="evidence" value="ECO:0007669"/>
    <property type="project" value="InterPro"/>
</dbReference>
<dbReference type="GO" id="GO:0007389">
    <property type="term" value="P:pattern specification process"/>
    <property type="evidence" value="ECO:0007669"/>
    <property type="project" value="TreeGrafter"/>
</dbReference>
<evidence type="ECO:0000313" key="2">
    <source>
        <dbReference type="EMBL" id="GFR07892.1"/>
    </source>
</evidence>
<evidence type="ECO:0000313" key="3">
    <source>
        <dbReference type="Proteomes" id="UP000887116"/>
    </source>
</evidence>
<proteinExistence type="predicted"/>
<gene>
    <name evidence="2" type="primary">AVEN_92251_1</name>
    <name evidence="2" type="ORF">TNCT_222311</name>
</gene>
<dbReference type="GO" id="GO:0007026">
    <property type="term" value="P:negative regulation of microtubule depolymerization"/>
    <property type="evidence" value="ECO:0007669"/>
    <property type="project" value="TreeGrafter"/>
</dbReference>
<dbReference type="PANTHER" id="PTHR12607:SF12">
    <property type="entry name" value="APC-LIKE, ISOFORM A-RELATED"/>
    <property type="match status" value="1"/>
</dbReference>
<dbReference type="GO" id="GO:0016342">
    <property type="term" value="C:catenin complex"/>
    <property type="evidence" value="ECO:0007669"/>
    <property type="project" value="TreeGrafter"/>
</dbReference>
<keyword evidence="3" id="KW-1185">Reference proteome</keyword>
<dbReference type="GO" id="GO:0090090">
    <property type="term" value="P:negative regulation of canonical Wnt signaling pathway"/>
    <property type="evidence" value="ECO:0007669"/>
    <property type="project" value="TreeGrafter"/>
</dbReference>
<dbReference type="GO" id="GO:0001708">
    <property type="term" value="P:cell fate specification"/>
    <property type="evidence" value="ECO:0007669"/>
    <property type="project" value="TreeGrafter"/>
</dbReference>